<accession>A0ACC0LXD2</accession>
<gene>
    <name evidence="1" type="ORF">RHMOL_Rhmol11G0263300</name>
</gene>
<protein>
    <submittedName>
        <fullName evidence="1">Uncharacterized protein</fullName>
    </submittedName>
</protein>
<evidence type="ECO:0000313" key="2">
    <source>
        <dbReference type="Proteomes" id="UP001062846"/>
    </source>
</evidence>
<comment type="caution">
    <text evidence="1">The sequence shown here is derived from an EMBL/GenBank/DDBJ whole genome shotgun (WGS) entry which is preliminary data.</text>
</comment>
<proteinExistence type="predicted"/>
<dbReference type="Proteomes" id="UP001062846">
    <property type="component" value="Chromosome 11"/>
</dbReference>
<sequence>MDSINIVNLKIKKTKANLRYRRITALFRIVEFFVLLLMISRFSLQFPCSFKFSSEFFRPLFSPQFVFVIGNAIVVILVVKSGRLCSGNSATTDFCEEYVENSVKNHVVHEIESENQKKEDKIIEDNVNYGERRRIERAYSENLDRVGGEKEKMKRQLRRTVTEVCRNSTSAVVGSSPADKMSNEEFRRTVEDFIARQQRSLREEEFSAIVSSY</sequence>
<evidence type="ECO:0000313" key="1">
    <source>
        <dbReference type="EMBL" id="KAI8533014.1"/>
    </source>
</evidence>
<organism evidence="1 2">
    <name type="scientific">Rhododendron molle</name>
    <name type="common">Chinese azalea</name>
    <name type="synonym">Azalea mollis</name>
    <dbReference type="NCBI Taxonomy" id="49168"/>
    <lineage>
        <taxon>Eukaryota</taxon>
        <taxon>Viridiplantae</taxon>
        <taxon>Streptophyta</taxon>
        <taxon>Embryophyta</taxon>
        <taxon>Tracheophyta</taxon>
        <taxon>Spermatophyta</taxon>
        <taxon>Magnoliopsida</taxon>
        <taxon>eudicotyledons</taxon>
        <taxon>Gunneridae</taxon>
        <taxon>Pentapetalae</taxon>
        <taxon>asterids</taxon>
        <taxon>Ericales</taxon>
        <taxon>Ericaceae</taxon>
        <taxon>Ericoideae</taxon>
        <taxon>Rhodoreae</taxon>
        <taxon>Rhododendron</taxon>
    </lineage>
</organism>
<keyword evidence="2" id="KW-1185">Reference proteome</keyword>
<name>A0ACC0LXD2_RHOML</name>
<dbReference type="EMBL" id="CM046398">
    <property type="protein sequence ID" value="KAI8533014.1"/>
    <property type="molecule type" value="Genomic_DNA"/>
</dbReference>
<reference evidence="1" key="1">
    <citation type="submission" date="2022-02" db="EMBL/GenBank/DDBJ databases">
        <title>Plant Genome Project.</title>
        <authorList>
            <person name="Zhang R.-G."/>
        </authorList>
    </citation>
    <scope>NUCLEOTIDE SEQUENCE</scope>
    <source>
        <strain evidence="1">AT1</strain>
    </source>
</reference>